<dbReference type="EMBL" id="CABPSX010000002">
    <property type="protein sequence ID" value="VVG70429.1"/>
    <property type="molecule type" value="Genomic_DNA"/>
</dbReference>
<dbReference type="AlphaFoldDB" id="A0A5E5P3S4"/>
<proteinExistence type="predicted"/>
<organism evidence="1 2">
    <name type="scientific">Pandoraea apista</name>
    <dbReference type="NCBI Taxonomy" id="93218"/>
    <lineage>
        <taxon>Bacteria</taxon>
        <taxon>Pseudomonadati</taxon>
        <taxon>Pseudomonadota</taxon>
        <taxon>Betaproteobacteria</taxon>
        <taxon>Burkholderiales</taxon>
        <taxon>Burkholderiaceae</taxon>
        <taxon>Pandoraea</taxon>
    </lineage>
</organism>
<evidence type="ECO:0008006" key="3">
    <source>
        <dbReference type="Google" id="ProtNLM"/>
    </source>
</evidence>
<accession>A0A5E5P3S4</accession>
<protein>
    <recommendedName>
        <fullName evidence="3">Helix-turn-helix domain-containing protein</fullName>
    </recommendedName>
</protein>
<dbReference type="Proteomes" id="UP000364291">
    <property type="component" value="Unassembled WGS sequence"/>
</dbReference>
<dbReference type="RefSeq" id="WP_150728562.1">
    <property type="nucleotide sequence ID" value="NZ_CABPSX010000002.1"/>
</dbReference>
<reference evidence="1 2" key="1">
    <citation type="submission" date="2019-08" db="EMBL/GenBank/DDBJ databases">
        <authorList>
            <person name="Peeters C."/>
        </authorList>
    </citation>
    <scope>NUCLEOTIDE SEQUENCE [LARGE SCALE GENOMIC DNA]</scope>
    <source>
        <strain evidence="1 2">LMG 18089</strain>
    </source>
</reference>
<evidence type="ECO:0000313" key="1">
    <source>
        <dbReference type="EMBL" id="VVG70429.1"/>
    </source>
</evidence>
<gene>
    <name evidence="1" type="ORF">PAP18089_01389</name>
</gene>
<dbReference type="OrthoDB" id="9130823at2"/>
<sequence>MTARVTPITIQGQACLLLKDATAYLGLATSSKPWVWRKVQSGELHGLQDARGTWFVPVAELDSYLAHAADTTRVGPREAAELLDVSIFTVKAWAARGVLAGTQDDRGRWSFARKTVASHARTMAEQRQGLTTSQAVRLCGFGHAATLNAAVDRGEVRGFVDASGRRRFDQKELARFLAERAKLDPNVPGTMSSREAADVLGFAALSSVGWFAERGHLDRVRVGRYWRYPVKSVQAFKRQRDKQAQAKG</sequence>
<evidence type="ECO:0000313" key="2">
    <source>
        <dbReference type="Proteomes" id="UP000364291"/>
    </source>
</evidence>
<name>A0A5E5P3S4_9BURK</name>